<keyword evidence="2" id="KW-1185">Reference proteome</keyword>
<evidence type="ECO:0000313" key="1">
    <source>
        <dbReference type="EMBL" id="KAI3752909.1"/>
    </source>
</evidence>
<evidence type="ECO:0000313" key="2">
    <source>
        <dbReference type="Proteomes" id="UP001055811"/>
    </source>
</evidence>
<dbReference type="Proteomes" id="UP001055811">
    <property type="component" value="Linkage Group LG04"/>
</dbReference>
<proteinExistence type="predicted"/>
<dbReference type="EMBL" id="CM042012">
    <property type="protein sequence ID" value="KAI3752909.1"/>
    <property type="molecule type" value="Genomic_DNA"/>
</dbReference>
<gene>
    <name evidence="1" type="ORF">L2E82_24950</name>
</gene>
<comment type="caution">
    <text evidence="1">The sequence shown here is derived from an EMBL/GenBank/DDBJ whole genome shotgun (WGS) entry which is preliminary data.</text>
</comment>
<organism evidence="1 2">
    <name type="scientific">Cichorium intybus</name>
    <name type="common">Chicory</name>
    <dbReference type="NCBI Taxonomy" id="13427"/>
    <lineage>
        <taxon>Eukaryota</taxon>
        <taxon>Viridiplantae</taxon>
        <taxon>Streptophyta</taxon>
        <taxon>Embryophyta</taxon>
        <taxon>Tracheophyta</taxon>
        <taxon>Spermatophyta</taxon>
        <taxon>Magnoliopsida</taxon>
        <taxon>eudicotyledons</taxon>
        <taxon>Gunneridae</taxon>
        <taxon>Pentapetalae</taxon>
        <taxon>asterids</taxon>
        <taxon>campanulids</taxon>
        <taxon>Asterales</taxon>
        <taxon>Asteraceae</taxon>
        <taxon>Cichorioideae</taxon>
        <taxon>Cichorieae</taxon>
        <taxon>Cichoriinae</taxon>
        <taxon>Cichorium</taxon>
    </lineage>
</organism>
<sequence length="135" mass="15132">MSPVMGLLVTSFFLYSIVKLIRRRSSGKVDTKLLPPGPWKLPFIGNMFSMVSSELPHHVLRNLARKHGALMHLQLGEISALVVSSRQMAKEILVKHDLSFASRPELLVSKTVVGLFSLEKPEEDKFSLVLSKHNN</sequence>
<reference evidence="1 2" key="2">
    <citation type="journal article" date="2022" name="Mol. Ecol. Resour.">
        <title>The genomes of chicory, endive, great burdock and yacon provide insights into Asteraceae paleo-polyploidization history and plant inulin production.</title>
        <authorList>
            <person name="Fan W."/>
            <person name="Wang S."/>
            <person name="Wang H."/>
            <person name="Wang A."/>
            <person name="Jiang F."/>
            <person name="Liu H."/>
            <person name="Zhao H."/>
            <person name="Xu D."/>
            <person name="Zhang Y."/>
        </authorList>
    </citation>
    <scope>NUCLEOTIDE SEQUENCE [LARGE SCALE GENOMIC DNA]</scope>
    <source>
        <strain evidence="2">cv. Punajuju</strain>
        <tissue evidence="1">Leaves</tissue>
    </source>
</reference>
<protein>
    <submittedName>
        <fullName evidence="1">Uncharacterized protein</fullName>
    </submittedName>
</protein>
<name>A0ACB9E1T6_CICIN</name>
<accession>A0ACB9E1T6</accession>
<reference evidence="2" key="1">
    <citation type="journal article" date="2022" name="Mol. Ecol. Resour.">
        <title>The genomes of chicory, endive, great burdock and yacon provide insights into Asteraceae palaeo-polyploidization history and plant inulin production.</title>
        <authorList>
            <person name="Fan W."/>
            <person name="Wang S."/>
            <person name="Wang H."/>
            <person name="Wang A."/>
            <person name="Jiang F."/>
            <person name="Liu H."/>
            <person name="Zhao H."/>
            <person name="Xu D."/>
            <person name="Zhang Y."/>
        </authorList>
    </citation>
    <scope>NUCLEOTIDE SEQUENCE [LARGE SCALE GENOMIC DNA]</scope>
    <source>
        <strain evidence="2">cv. Punajuju</strain>
    </source>
</reference>